<keyword evidence="2 7" id="KW-0808">Transferase</keyword>
<dbReference type="PROSITE" id="PS50216">
    <property type="entry name" value="DHHC"/>
    <property type="match status" value="1"/>
</dbReference>
<evidence type="ECO:0000256" key="2">
    <source>
        <dbReference type="ARBA" id="ARBA00022679"/>
    </source>
</evidence>
<proteinExistence type="inferred from homology"/>
<sequence length="358" mass="40343">MQPSGHRLRDVEHHPLLTETDSCDSASSSSPEADAADRVWFIRDGCGMVCAVTTWLLVVYADFVVTFVMLLPSKDFWYSVVNGVVFNCLAVLALSSHLRTMLTDPGAVPRGNATKEYMESLQLKPGEVIYKCPKCCCIKPERAHHCSICRRCIRKMDHHCPWVNNCVGEKNQRFFVLFTMYIALSSVHALVLCGLQFISCVRGQWTGELGPVFPRGAHLSGFESILAIVLGIEYFRKGIRDRVPVVSVVTASLSPTECSDFSPPITVILLIFLCLEGLLFFTFTAVMFGTQIHSICNDETEIERLKSEKPTWERRLRWEGMKSVFGGPPSLLWMNPFVGFRFRRLHVRPRKGGPEFSV</sequence>
<dbReference type="EMBL" id="KN122240">
    <property type="protein sequence ID" value="KFO31826.1"/>
    <property type="molecule type" value="Genomic_DNA"/>
</dbReference>
<evidence type="ECO:0000256" key="1">
    <source>
        <dbReference type="ARBA" id="ARBA00004141"/>
    </source>
</evidence>
<dbReference type="Proteomes" id="UP000028990">
    <property type="component" value="Unassembled WGS sequence"/>
</dbReference>
<evidence type="ECO:0000313" key="10">
    <source>
        <dbReference type="Proteomes" id="UP000028990"/>
    </source>
</evidence>
<feature type="transmembrane region" description="Helical" evidence="7">
    <location>
        <begin position="174"/>
        <end position="197"/>
    </location>
</feature>
<keyword evidence="6 7" id="KW-0012">Acyltransferase</keyword>
<evidence type="ECO:0000259" key="8">
    <source>
        <dbReference type="Pfam" id="PF01529"/>
    </source>
</evidence>
<dbReference type="EC" id="2.3.1.225" evidence="7"/>
<dbReference type="GO" id="GO:0019706">
    <property type="term" value="F:protein-cysteine S-palmitoyltransferase activity"/>
    <property type="evidence" value="ECO:0007669"/>
    <property type="project" value="UniProtKB-EC"/>
</dbReference>
<comment type="catalytic activity">
    <reaction evidence="7">
        <text>L-cysteinyl-[protein] + hexadecanoyl-CoA = S-hexadecanoyl-L-cysteinyl-[protein] + CoA</text>
        <dbReference type="Rhea" id="RHEA:36683"/>
        <dbReference type="Rhea" id="RHEA-COMP:10131"/>
        <dbReference type="Rhea" id="RHEA-COMP:11032"/>
        <dbReference type="ChEBI" id="CHEBI:29950"/>
        <dbReference type="ChEBI" id="CHEBI:57287"/>
        <dbReference type="ChEBI" id="CHEBI:57379"/>
        <dbReference type="ChEBI" id="CHEBI:74151"/>
        <dbReference type="EC" id="2.3.1.225"/>
    </reaction>
</comment>
<evidence type="ECO:0000256" key="4">
    <source>
        <dbReference type="ARBA" id="ARBA00022989"/>
    </source>
</evidence>
<evidence type="ECO:0000256" key="6">
    <source>
        <dbReference type="ARBA" id="ARBA00023315"/>
    </source>
</evidence>
<dbReference type="PANTHER" id="PTHR12246">
    <property type="entry name" value="PALMITOYLTRANSFERASE ZDHHC16"/>
    <property type="match status" value="1"/>
</dbReference>
<comment type="similarity">
    <text evidence="7">Belongs to the DHHC palmitoyltransferase family.</text>
</comment>
<comment type="domain">
    <text evidence="7">The DHHC domain is required for palmitoyltransferase activity.</text>
</comment>
<dbReference type="AlphaFoldDB" id="A0A091E9E6"/>
<keyword evidence="3 7" id="KW-0812">Transmembrane</keyword>
<evidence type="ECO:0000256" key="3">
    <source>
        <dbReference type="ARBA" id="ARBA00022692"/>
    </source>
</evidence>
<comment type="subcellular location">
    <subcellularLocation>
        <location evidence="1">Membrane</location>
        <topology evidence="1">Multi-pass membrane protein</topology>
    </subcellularLocation>
</comment>
<feature type="transmembrane region" description="Helical" evidence="7">
    <location>
        <begin position="76"/>
        <end position="94"/>
    </location>
</feature>
<dbReference type="Pfam" id="PF01529">
    <property type="entry name" value="DHHC"/>
    <property type="match status" value="1"/>
</dbReference>
<keyword evidence="4 7" id="KW-1133">Transmembrane helix</keyword>
<dbReference type="STRING" id="885580.ENSFDAP00000010768"/>
<accession>A0A091E9E6</accession>
<evidence type="ECO:0000256" key="5">
    <source>
        <dbReference type="ARBA" id="ARBA00023136"/>
    </source>
</evidence>
<reference evidence="9 10" key="1">
    <citation type="submission" date="2013-11" db="EMBL/GenBank/DDBJ databases">
        <title>The Damaraland mole rat (Fukomys damarensis) genome and evolution of African mole rats.</title>
        <authorList>
            <person name="Gladyshev V.N."/>
            <person name="Fang X."/>
        </authorList>
    </citation>
    <scope>NUCLEOTIDE SEQUENCE [LARGE SCALE GENOMIC DNA]</scope>
    <source>
        <tissue evidence="9">Liver</tissue>
    </source>
</reference>
<feature type="transmembrane region" description="Helical" evidence="7">
    <location>
        <begin position="48"/>
        <end position="70"/>
    </location>
</feature>
<feature type="transmembrane region" description="Helical" evidence="7">
    <location>
        <begin position="267"/>
        <end position="288"/>
    </location>
</feature>
<dbReference type="GO" id="GO:0016020">
    <property type="term" value="C:membrane"/>
    <property type="evidence" value="ECO:0007669"/>
    <property type="project" value="UniProtKB-SubCell"/>
</dbReference>
<keyword evidence="5 7" id="KW-0472">Membrane</keyword>
<name>A0A091E9E6_FUKDA</name>
<feature type="domain" description="Palmitoyltransferase DHHC" evidence="8">
    <location>
        <begin position="131"/>
        <end position="307"/>
    </location>
</feature>
<dbReference type="InterPro" id="IPR001594">
    <property type="entry name" value="Palmitoyltrfase_DHHC"/>
</dbReference>
<evidence type="ECO:0000256" key="7">
    <source>
        <dbReference type="RuleBase" id="RU079119"/>
    </source>
</evidence>
<organism evidence="9 10">
    <name type="scientific">Fukomys damarensis</name>
    <name type="common">Damaraland mole rat</name>
    <name type="synonym">Cryptomys damarensis</name>
    <dbReference type="NCBI Taxonomy" id="885580"/>
    <lineage>
        <taxon>Eukaryota</taxon>
        <taxon>Metazoa</taxon>
        <taxon>Chordata</taxon>
        <taxon>Craniata</taxon>
        <taxon>Vertebrata</taxon>
        <taxon>Euteleostomi</taxon>
        <taxon>Mammalia</taxon>
        <taxon>Eutheria</taxon>
        <taxon>Euarchontoglires</taxon>
        <taxon>Glires</taxon>
        <taxon>Rodentia</taxon>
        <taxon>Hystricomorpha</taxon>
        <taxon>Bathyergidae</taxon>
        <taxon>Fukomys</taxon>
    </lineage>
</organism>
<dbReference type="InterPro" id="IPR039859">
    <property type="entry name" value="PFA4/ZDH16/20/ERF2-like"/>
</dbReference>
<keyword evidence="10" id="KW-1185">Reference proteome</keyword>
<gene>
    <name evidence="9" type="ORF">H920_06717</name>
</gene>
<evidence type="ECO:0000313" key="9">
    <source>
        <dbReference type="EMBL" id="KFO31826.1"/>
    </source>
</evidence>
<protein>
    <recommendedName>
        <fullName evidence="7">Palmitoyltransferase</fullName>
        <ecNumber evidence="7">2.3.1.225</ecNumber>
    </recommendedName>
</protein>